<accession>A0A0C2N0W5</accession>
<reference evidence="1 2" key="1">
    <citation type="journal article" date="2014" name="Genome Biol. Evol.">
        <title>The genome of the myxosporean Thelohanellus kitauei shows adaptations to nutrient acquisition within its fish host.</title>
        <authorList>
            <person name="Yang Y."/>
            <person name="Xiong J."/>
            <person name="Zhou Z."/>
            <person name="Huo F."/>
            <person name="Miao W."/>
            <person name="Ran C."/>
            <person name="Liu Y."/>
            <person name="Zhang J."/>
            <person name="Feng J."/>
            <person name="Wang M."/>
            <person name="Wang M."/>
            <person name="Wang L."/>
            <person name="Yao B."/>
        </authorList>
    </citation>
    <scope>NUCLEOTIDE SEQUENCE [LARGE SCALE GENOMIC DNA]</scope>
    <source>
        <strain evidence="1">Wuqing</strain>
    </source>
</reference>
<sequence length="100" mass="11609">MTNFENPNIIPTHSFIHRDALVSKAMDTDLQSVLDDFDQSSSEFSKCYASKWPGHNTLLMDTEVRWISKGKGLSRFYEVRDELNAFFINQQDKQKSIAFE</sequence>
<gene>
    <name evidence="1" type="ORF">RF11_02309</name>
</gene>
<dbReference type="Proteomes" id="UP000031668">
    <property type="component" value="Unassembled WGS sequence"/>
</dbReference>
<comment type="caution">
    <text evidence="1">The sequence shown here is derived from an EMBL/GenBank/DDBJ whole genome shotgun (WGS) entry which is preliminary data.</text>
</comment>
<dbReference type="OMA" id="MAMDENP"/>
<keyword evidence="2" id="KW-1185">Reference proteome</keyword>
<dbReference type="OrthoDB" id="1101576at2759"/>
<evidence type="ECO:0000313" key="2">
    <source>
        <dbReference type="Proteomes" id="UP000031668"/>
    </source>
</evidence>
<protein>
    <submittedName>
        <fullName evidence="1">Uncharacterized protein</fullName>
    </submittedName>
</protein>
<evidence type="ECO:0000313" key="1">
    <source>
        <dbReference type="EMBL" id="KII70000.1"/>
    </source>
</evidence>
<dbReference type="AlphaFoldDB" id="A0A0C2N0W5"/>
<dbReference type="PANTHER" id="PTHR45913">
    <property type="entry name" value="EPM2A-INTERACTING PROTEIN 1"/>
    <property type="match status" value="1"/>
</dbReference>
<dbReference type="EMBL" id="JWZT01002217">
    <property type="protein sequence ID" value="KII70000.1"/>
    <property type="molecule type" value="Genomic_DNA"/>
</dbReference>
<organism evidence="1 2">
    <name type="scientific">Thelohanellus kitauei</name>
    <name type="common">Myxosporean</name>
    <dbReference type="NCBI Taxonomy" id="669202"/>
    <lineage>
        <taxon>Eukaryota</taxon>
        <taxon>Metazoa</taxon>
        <taxon>Cnidaria</taxon>
        <taxon>Myxozoa</taxon>
        <taxon>Myxosporea</taxon>
        <taxon>Bivalvulida</taxon>
        <taxon>Platysporina</taxon>
        <taxon>Myxobolidae</taxon>
        <taxon>Thelohanellus</taxon>
    </lineage>
</organism>
<proteinExistence type="predicted"/>
<dbReference type="PANTHER" id="PTHR45913:SF19">
    <property type="entry name" value="LOW QUALITY PROTEIN: ZINC FINGER BED DOMAIN-CONTAINING PROTEIN 5-LIKE"/>
    <property type="match status" value="1"/>
</dbReference>
<name>A0A0C2N0W5_THEKT</name>